<dbReference type="RefSeq" id="WP_179171742.1">
    <property type="nucleotide sequence ID" value="NZ_CP058532.1"/>
</dbReference>
<organism evidence="3 4">
    <name type="scientific">Halorarum halophilum</name>
    <dbReference type="NCBI Taxonomy" id="2743090"/>
    <lineage>
        <taxon>Archaea</taxon>
        <taxon>Methanobacteriati</taxon>
        <taxon>Methanobacteriota</taxon>
        <taxon>Stenosarchaea group</taxon>
        <taxon>Halobacteria</taxon>
        <taxon>Halobacteriales</taxon>
        <taxon>Haloferacaceae</taxon>
        <taxon>Halorarum</taxon>
    </lineage>
</organism>
<feature type="compositionally biased region" description="Basic and acidic residues" evidence="2">
    <location>
        <begin position="184"/>
        <end position="193"/>
    </location>
</feature>
<reference evidence="3 4" key="1">
    <citation type="submission" date="2020-07" db="EMBL/GenBank/DDBJ databases">
        <title>Gai3-2, isolated from salt lake.</title>
        <authorList>
            <person name="Cui H."/>
            <person name="Shi X."/>
        </authorList>
    </citation>
    <scope>NUCLEOTIDE SEQUENCE [LARGE SCALE GENOMIC DNA]</scope>
    <source>
        <strain evidence="3 4">Gai3-2</strain>
        <plasmid evidence="3 4">unnamed3</plasmid>
    </source>
</reference>
<protein>
    <submittedName>
        <fullName evidence="3">Uncharacterized protein</fullName>
    </submittedName>
</protein>
<geneLocation type="plasmid" evidence="3 4">
    <name>unnamed3</name>
</geneLocation>
<gene>
    <name evidence="3" type="ORF">HUG10_21510</name>
</gene>
<evidence type="ECO:0000256" key="2">
    <source>
        <dbReference type="SAM" id="MobiDB-lite"/>
    </source>
</evidence>
<feature type="coiled-coil region" evidence="1">
    <location>
        <begin position="18"/>
        <end position="106"/>
    </location>
</feature>
<dbReference type="KEGG" id="halg:HUG10_21510"/>
<feature type="region of interest" description="Disordered" evidence="2">
    <location>
        <begin position="202"/>
        <end position="221"/>
    </location>
</feature>
<keyword evidence="1" id="KW-0175">Coiled coil</keyword>
<sequence length="221" mass="24064">MSDDNPSQHTVALADLSVQKIRSENEQVAEELARLEGRVETLESEKAEAEATVTQLEETVDSFDDEKQAALDDQAAEYSEEIDELNEELEAKTEIINEIREAERAEALGRLREAYAAATGAEDEEVDEKLAEFEEAPKATVEAATEGYEVAAERSAQAAEQASGVESEEEDLGGTAENASADTTEDRKAEIAREMGVLDQLEAAENLKPQGFEVNPEGVQQ</sequence>
<keyword evidence="4" id="KW-1185">Reference proteome</keyword>
<evidence type="ECO:0000313" key="3">
    <source>
        <dbReference type="EMBL" id="QLG30168.1"/>
    </source>
</evidence>
<name>A0A7D5GI02_9EURY</name>
<feature type="region of interest" description="Disordered" evidence="2">
    <location>
        <begin position="134"/>
        <end position="195"/>
    </location>
</feature>
<keyword evidence="3" id="KW-0614">Plasmid</keyword>
<dbReference type="EMBL" id="CP058532">
    <property type="protein sequence ID" value="QLG30168.1"/>
    <property type="molecule type" value="Genomic_DNA"/>
</dbReference>
<dbReference type="AlphaFoldDB" id="A0A7D5GI02"/>
<proteinExistence type="predicted"/>
<dbReference type="GeneID" id="56031469"/>
<feature type="compositionally biased region" description="Low complexity" evidence="2">
    <location>
        <begin position="153"/>
        <end position="163"/>
    </location>
</feature>
<dbReference type="Proteomes" id="UP000509750">
    <property type="component" value="Plasmid unnamed3"/>
</dbReference>
<accession>A0A7D5GI02</accession>
<evidence type="ECO:0000313" key="4">
    <source>
        <dbReference type="Proteomes" id="UP000509750"/>
    </source>
</evidence>
<evidence type="ECO:0000256" key="1">
    <source>
        <dbReference type="SAM" id="Coils"/>
    </source>
</evidence>